<feature type="binding site" evidence="3">
    <location>
        <position position="177"/>
    </location>
    <ligand>
        <name>dimethylallyl diphosphate</name>
        <dbReference type="ChEBI" id="CHEBI:57623"/>
    </ligand>
</feature>
<comment type="similarity">
    <text evidence="1">Belongs to the tryptophan dimethylallyltransferase family.</text>
</comment>
<evidence type="ECO:0000256" key="2">
    <source>
        <dbReference type="ARBA" id="ARBA00022679"/>
    </source>
</evidence>
<feature type="binding site" evidence="3">
    <location>
        <position position="72"/>
    </location>
    <ligand>
        <name>L-tryptophan</name>
        <dbReference type="ChEBI" id="CHEBI:57912"/>
    </ligand>
</feature>
<protein>
    <submittedName>
        <fullName evidence="4">Aromatic prenyltransferase</fullName>
    </submittedName>
</protein>
<proteinExistence type="inferred from homology"/>
<dbReference type="CDD" id="cd13929">
    <property type="entry name" value="PT-DMATS_CymD"/>
    <property type="match status" value="1"/>
</dbReference>
<dbReference type="GO" id="GO:0016765">
    <property type="term" value="F:transferase activity, transferring alkyl or aryl (other than methyl) groups"/>
    <property type="evidence" value="ECO:0007669"/>
    <property type="project" value="InterPro"/>
</dbReference>
<dbReference type="AlphaFoldDB" id="A0AA39Z3F6"/>
<evidence type="ECO:0000256" key="3">
    <source>
        <dbReference type="PIRSR" id="PIRSR000509-1"/>
    </source>
</evidence>
<name>A0AA39Z3F6_9PEZI</name>
<dbReference type="GO" id="GO:0009820">
    <property type="term" value="P:alkaloid metabolic process"/>
    <property type="evidence" value="ECO:0007669"/>
    <property type="project" value="InterPro"/>
</dbReference>
<evidence type="ECO:0000256" key="1">
    <source>
        <dbReference type="ARBA" id="ARBA00010209"/>
    </source>
</evidence>
<dbReference type="PIRSF" id="PIRSF000509">
    <property type="entry name" value="Trp_DMAT"/>
    <property type="match status" value="1"/>
</dbReference>
<dbReference type="InterPro" id="IPR012148">
    <property type="entry name" value="ABBA_DMATS-like"/>
</dbReference>
<evidence type="ECO:0000313" key="4">
    <source>
        <dbReference type="EMBL" id="KAK0663389.1"/>
    </source>
</evidence>
<keyword evidence="5" id="KW-1185">Reference proteome</keyword>
<dbReference type="Pfam" id="PF11991">
    <property type="entry name" value="Trp_DMAT"/>
    <property type="match status" value="1"/>
</dbReference>
<feature type="binding site" evidence="3">
    <location>
        <position position="175"/>
    </location>
    <ligand>
        <name>dimethylallyl diphosphate</name>
        <dbReference type="ChEBI" id="CHEBI:57623"/>
    </ligand>
</feature>
<dbReference type="SFLD" id="SFLDS00036">
    <property type="entry name" value="Aromatic_Prenyltransferase"/>
    <property type="match status" value="1"/>
</dbReference>
<dbReference type="PANTHER" id="PTHR40627">
    <property type="entry name" value="INDOLE PRENYLTRANSFERASE TDIB-RELATED"/>
    <property type="match status" value="1"/>
</dbReference>
<comment type="caution">
    <text evidence="4">The sequence shown here is derived from an EMBL/GenBank/DDBJ whole genome shotgun (WGS) entry which is preliminary data.</text>
</comment>
<dbReference type="SFLD" id="SFLDG01162">
    <property type="entry name" value="I"/>
    <property type="match status" value="1"/>
</dbReference>
<dbReference type="NCBIfam" id="TIGR03429">
    <property type="entry name" value="arom_pren_DMATS"/>
    <property type="match status" value="1"/>
</dbReference>
<feature type="binding site" evidence="3">
    <location>
        <position position="87"/>
    </location>
    <ligand>
        <name>dimethylallyl diphosphate</name>
        <dbReference type="ChEBI" id="CHEBI:57623"/>
    </ligand>
</feature>
<gene>
    <name evidence="4" type="ORF">QBC41DRAFT_284567</name>
</gene>
<dbReference type="InterPro" id="IPR017795">
    <property type="entry name" value="ABBA_NscD-like"/>
</dbReference>
<reference evidence="4" key="1">
    <citation type="submission" date="2023-06" db="EMBL/GenBank/DDBJ databases">
        <title>Genome-scale phylogeny and comparative genomics of the fungal order Sordariales.</title>
        <authorList>
            <consortium name="Lawrence Berkeley National Laboratory"/>
            <person name="Hensen N."/>
            <person name="Bonometti L."/>
            <person name="Westerberg I."/>
            <person name="Brannstrom I.O."/>
            <person name="Guillou S."/>
            <person name="Cros-Aarteil S."/>
            <person name="Calhoun S."/>
            <person name="Haridas S."/>
            <person name="Kuo A."/>
            <person name="Mondo S."/>
            <person name="Pangilinan J."/>
            <person name="Riley R."/>
            <person name="Labutti K."/>
            <person name="Andreopoulos B."/>
            <person name="Lipzen A."/>
            <person name="Chen C."/>
            <person name="Yanf M."/>
            <person name="Daum C."/>
            <person name="Ng V."/>
            <person name="Clum A."/>
            <person name="Steindorff A."/>
            <person name="Ohm R."/>
            <person name="Martin F."/>
            <person name="Silar P."/>
            <person name="Natvig D."/>
            <person name="Lalanne C."/>
            <person name="Gautier V."/>
            <person name="Ament-Velasquez S.L."/>
            <person name="Kruys A."/>
            <person name="Hutchinson M.I."/>
            <person name="Powell A.J."/>
            <person name="Barry K."/>
            <person name="Miller A.N."/>
            <person name="Grigoriev I.V."/>
            <person name="Debuchy R."/>
            <person name="Gladieux P."/>
            <person name="Thoren M.H."/>
            <person name="Johannesson H."/>
        </authorList>
    </citation>
    <scope>NUCLEOTIDE SEQUENCE</scope>
    <source>
        <strain evidence="4">CBS 307.81</strain>
    </source>
</reference>
<dbReference type="EMBL" id="JAULSY010000132">
    <property type="protein sequence ID" value="KAK0663389.1"/>
    <property type="molecule type" value="Genomic_DNA"/>
</dbReference>
<dbReference type="InterPro" id="IPR033964">
    <property type="entry name" value="ABBA"/>
</dbReference>
<dbReference type="PANTHER" id="PTHR40627:SF4">
    <property type="entry name" value="PRENYLTRANSFERASE ASQH1-RELATED"/>
    <property type="match status" value="1"/>
</dbReference>
<evidence type="ECO:0000313" key="5">
    <source>
        <dbReference type="Proteomes" id="UP001174997"/>
    </source>
</evidence>
<feature type="binding site" evidence="3">
    <location>
        <position position="256"/>
    </location>
    <ligand>
        <name>dimethylallyl diphosphate</name>
        <dbReference type="ChEBI" id="CHEBI:57623"/>
    </ligand>
</feature>
<feature type="binding site" evidence="3">
    <location>
        <position position="254"/>
    </location>
    <ligand>
        <name>dimethylallyl diphosphate</name>
        <dbReference type="ChEBI" id="CHEBI:57623"/>
    </ligand>
</feature>
<sequence>MASDDDSNDFWHETTALPFIKMLQSSGYSNEDIETHSKWYNRFIIPALGPRPQAGKKPLFDARITADGSPIELSVNFKETSNVRTVRFTIEATGPEAGTPTDPYNQEETTRLLQAMANSIPSIHLGQYKTFSHNLFLPATTAPSLLPKVLHGTPLSLTQAWVAFDLAHGGGIMAKVYFMPFLKWLHTASSSSPAMATKDLVFDIARQCNGPFGSYDHPISLLDSYLSSFPSGSFQPTVEMVAIDCIDSPSARIKCYLRTNVTTLQQAKEAMTLGGRIKTEDTEATLQLLGELWELLLRSKIGSGEDIETKSVLVEGAYCHLAVEMKPGFPGSVETKLHIPVNKVDGGLRDEVICAGLGEWFAKRGHGEFGGSYRKELKETFVNLEGTHTFVSFTYTKKTGVYMSMYYSPQTHAGLELNEVSSGANGGPIHRDVWEGYDALVRGVLHGKE</sequence>
<accession>A0AA39Z3F6</accession>
<dbReference type="Proteomes" id="UP001174997">
    <property type="component" value="Unassembled WGS sequence"/>
</dbReference>
<organism evidence="4 5">
    <name type="scientific">Cercophora samala</name>
    <dbReference type="NCBI Taxonomy" id="330535"/>
    <lineage>
        <taxon>Eukaryota</taxon>
        <taxon>Fungi</taxon>
        <taxon>Dikarya</taxon>
        <taxon>Ascomycota</taxon>
        <taxon>Pezizomycotina</taxon>
        <taxon>Sordariomycetes</taxon>
        <taxon>Sordariomycetidae</taxon>
        <taxon>Sordariales</taxon>
        <taxon>Lasiosphaeriaceae</taxon>
        <taxon>Cercophora</taxon>
    </lineage>
</organism>
<feature type="binding site" evidence="3">
    <location>
        <position position="252"/>
    </location>
    <ligand>
        <name>dimethylallyl diphosphate</name>
        <dbReference type="ChEBI" id="CHEBI:57623"/>
    </ligand>
</feature>
<keyword evidence="2" id="KW-0808">Transferase</keyword>